<evidence type="ECO:0008006" key="4">
    <source>
        <dbReference type="Google" id="ProtNLM"/>
    </source>
</evidence>
<feature type="chain" id="PRO_5025467009" description="Extracellular membrane protein CFEM domain-containing protein" evidence="1">
    <location>
        <begin position="23"/>
        <end position="86"/>
    </location>
</feature>
<dbReference type="AlphaFoldDB" id="A0A6A6X1X6"/>
<evidence type="ECO:0000313" key="2">
    <source>
        <dbReference type="EMBL" id="KAF2790133.1"/>
    </source>
</evidence>
<dbReference type="Proteomes" id="UP000799757">
    <property type="component" value="Unassembled WGS sequence"/>
</dbReference>
<protein>
    <recommendedName>
        <fullName evidence="4">Extracellular membrane protein CFEM domain-containing protein</fullName>
    </recommendedName>
</protein>
<keyword evidence="1" id="KW-0732">Signal</keyword>
<keyword evidence="3" id="KW-1185">Reference proteome</keyword>
<reference evidence="2" key="1">
    <citation type="journal article" date="2020" name="Stud. Mycol.">
        <title>101 Dothideomycetes genomes: a test case for predicting lifestyles and emergence of pathogens.</title>
        <authorList>
            <person name="Haridas S."/>
            <person name="Albert R."/>
            <person name="Binder M."/>
            <person name="Bloem J."/>
            <person name="Labutti K."/>
            <person name="Salamov A."/>
            <person name="Andreopoulos B."/>
            <person name="Baker S."/>
            <person name="Barry K."/>
            <person name="Bills G."/>
            <person name="Bluhm B."/>
            <person name="Cannon C."/>
            <person name="Castanera R."/>
            <person name="Culley D."/>
            <person name="Daum C."/>
            <person name="Ezra D."/>
            <person name="Gonzalez J."/>
            <person name="Henrissat B."/>
            <person name="Kuo A."/>
            <person name="Liang C."/>
            <person name="Lipzen A."/>
            <person name="Lutzoni F."/>
            <person name="Magnuson J."/>
            <person name="Mondo S."/>
            <person name="Nolan M."/>
            <person name="Ohm R."/>
            <person name="Pangilinan J."/>
            <person name="Park H.-J."/>
            <person name="Ramirez L."/>
            <person name="Alfaro M."/>
            <person name="Sun H."/>
            <person name="Tritt A."/>
            <person name="Yoshinaga Y."/>
            <person name="Zwiers L.-H."/>
            <person name="Turgeon B."/>
            <person name="Goodwin S."/>
            <person name="Spatafora J."/>
            <person name="Crous P."/>
            <person name="Grigoriev I."/>
        </authorList>
    </citation>
    <scope>NUCLEOTIDE SEQUENCE</scope>
    <source>
        <strain evidence="2">CBS 109.77</strain>
    </source>
</reference>
<feature type="signal peptide" evidence="1">
    <location>
        <begin position="1"/>
        <end position="22"/>
    </location>
</feature>
<name>A0A6A6X1X6_9PLEO</name>
<dbReference type="EMBL" id="MU002092">
    <property type="protein sequence ID" value="KAF2790133.1"/>
    <property type="molecule type" value="Genomic_DNA"/>
</dbReference>
<proteinExistence type="predicted"/>
<evidence type="ECO:0000256" key="1">
    <source>
        <dbReference type="SAM" id="SignalP"/>
    </source>
</evidence>
<evidence type="ECO:0000313" key="3">
    <source>
        <dbReference type="Proteomes" id="UP000799757"/>
    </source>
</evidence>
<gene>
    <name evidence="2" type="ORF">K505DRAFT_377748</name>
</gene>
<accession>A0A6A6X1X6</accession>
<organism evidence="2 3">
    <name type="scientific">Melanomma pulvis-pyrius CBS 109.77</name>
    <dbReference type="NCBI Taxonomy" id="1314802"/>
    <lineage>
        <taxon>Eukaryota</taxon>
        <taxon>Fungi</taxon>
        <taxon>Dikarya</taxon>
        <taxon>Ascomycota</taxon>
        <taxon>Pezizomycotina</taxon>
        <taxon>Dothideomycetes</taxon>
        <taxon>Pleosporomycetidae</taxon>
        <taxon>Pleosporales</taxon>
        <taxon>Melanommataceae</taxon>
        <taxon>Melanomma</taxon>
    </lineage>
</organism>
<sequence>MYFPSLATAATLVISLSSAVISAPTDPLAIRDPSPMPQIAGCPGGTYPKCIQAFNAACNGACLGLTTVCLSQCFSDAAQTCQTYCK</sequence>